<keyword evidence="2" id="KW-0614">Plasmid</keyword>
<geneLocation type="plasmid" evidence="2 3">
    <name>pJCM12272</name>
</geneLocation>
<name>A0A6N4V3L4_9MYCO</name>
<dbReference type="AlphaFoldDB" id="A0A6N4V3L4"/>
<feature type="domain" description="DUF6884" evidence="1">
    <location>
        <begin position="98"/>
        <end position="199"/>
    </location>
</feature>
<dbReference type="KEGG" id="malv:MALV_56120"/>
<dbReference type="Pfam" id="PF21818">
    <property type="entry name" value="DUF6884"/>
    <property type="match status" value="1"/>
</dbReference>
<keyword evidence="3" id="KW-1185">Reference proteome</keyword>
<accession>A0A6N4V3L4</accession>
<dbReference type="RefSeq" id="WP_133062591.1">
    <property type="nucleotide sequence ID" value="NZ_AP022566.1"/>
</dbReference>
<reference evidence="2 3" key="1">
    <citation type="journal article" date="2019" name="Emerg. Microbes Infect.">
        <title>Comprehensive subspecies identification of 175 nontuberculous mycobacteria species based on 7547 genomic profiles.</title>
        <authorList>
            <person name="Matsumoto Y."/>
            <person name="Kinjo T."/>
            <person name="Motooka D."/>
            <person name="Nabeya D."/>
            <person name="Jung N."/>
            <person name="Uechi K."/>
            <person name="Horii T."/>
            <person name="Iida T."/>
            <person name="Fujita J."/>
            <person name="Nakamura S."/>
        </authorList>
    </citation>
    <scope>NUCLEOTIDE SEQUENCE [LARGE SCALE GENOMIC DNA]</scope>
    <source>
        <strain evidence="2 3">JCM 12272</strain>
        <plasmid evidence="2">pJCM12272</plasmid>
    </source>
</reference>
<sequence length="238" mass="26110">MAIHAHKTVEQVALAHGWRRYPSDRSENVWARGVSRMHLGYSPTGRALQVGLFFPEGCGTGYGNDPTPAHSAGGWGRSRLDDVLGWLATEPRWARRLVVIPCAARKLDRAHHVRKLYDSDHFRLAVRAAEVRAAELGAQALLLSAKHGLLTLDDYIDPYDVTMGQSGAVDGMWVAGQLQMLGAERIEAVVPQRYLAVLREGVELLGAEGRDVELVDRFAGARGIGDQRAVLSRMVRGV</sequence>
<evidence type="ECO:0000313" key="3">
    <source>
        <dbReference type="Proteomes" id="UP000466906"/>
    </source>
</evidence>
<proteinExistence type="predicted"/>
<organism evidence="2 3">
    <name type="scientific">Mycolicibacterium alvei</name>
    <dbReference type="NCBI Taxonomy" id="67081"/>
    <lineage>
        <taxon>Bacteria</taxon>
        <taxon>Bacillati</taxon>
        <taxon>Actinomycetota</taxon>
        <taxon>Actinomycetes</taxon>
        <taxon>Mycobacteriales</taxon>
        <taxon>Mycobacteriaceae</taxon>
        <taxon>Mycolicibacterium</taxon>
    </lineage>
</organism>
<protein>
    <recommendedName>
        <fullName evidence="1">DUF6884 domain-containing protein</fullName>
    </recommendedName>
</protein>
<gene>
    <name evidence="2" type="ORF">MALV_56120</name>
</gene>
<dbReference type="InterPro" id="IPR049251">
    <property type="entry name" value="DUF6884"/>
</dbReference>
<dbReference type="Proteomes" id="UP000466906">
    <property type="component" value="Plasmid pJCM12272"/>
</dbReference>
<evidence type="ECO:0000313" key="2">
    <source>
        <dbReference type="EMBL" id="BBX30487.1"/>
    </source>
</evidence>
<dbReference type="EMBL" id="AP022566">
    <property type="protein sequence ID" value="BBX30487.1"/>
    <property type="molecule type" value="Genomic_DNA"/>
</dbReference>
<evidence type="ECO:0000259" key="1">
    <source>
        <dbReference type="Pfam" id="PF21818"/>
    </source>
</evidence>